<dbReference type="GO" id="GO:0140359">
    <property type="term" value="F:ABC-type transporter activity"/>
    <property type="evidence" value="ECO:0007669"/>
    <property type="project" value="InterPro"/>
</dbReference>
<dbReference type="AlphaFoldDB" id="A0A166QZQ5"/>
<evidence type="ECO:0000313" key="2">
    <source>
        <dbReference type="EMBL" id="OAA90523.1"/>
    </source>
</evidence>
<reference evidence="2 3" key="1">
    <citation type="journal article" date="2015" name="Biotechnol. Bioeng.">
        <title>Genome sequence and phenotypic characterization of Caulobacter segnis.</title>
        <authorList>
            <person name="Patel S."/>
            <person name="Fletcher B."/>
            <person name="Scott D.C."/>
            <person name="Ely B."/>
        </authorList>
    </citation>
    <scope>NUCLEOTIDE SEQUENCE [LARGE SCALE GENOMIC DNA]</scope>
    <source>
        <strain evidence="2 3">ERI-2</strain>
    </source>
</reference>
<gene>
    <name evidence="2" type="ORF">WY13_01427</name>
</gene>
<dbReference type="EMBL" id="LITT01000011">
    <property type="protein sequence ID" value="OAA90523.1"/>
    <property type="molecule type" value="Genomic_DNA"/>
</dbReference>
<feature type="transmembrane region" description="Helical" evidence="1">
    <location>
        <begin position="304"/>
        <end position="321"/>
    </location>
</feature>
<dbReference type="Proteomes" id="UP000077407">
    <property type="component" value="Unassembled WGS sequence"/>
</dbReference>
<feature type="transmembrane region" description="Helical" evidence="1">
    <location>
        <begin position="200"/>
        <end position="226"/>
    </location>
</feature>
<dbReference type="GO" id="GO:0005886">
    <property type="term" value="C:plasma membrane"/>
    <property type="evidence" value="ECO:0007669"/>
    <property type="project" value="UniProtKB-SubCell"/>
</dbReference>
<feature type="transmembrane region" description="Helical" evidence="1">
    <location>
        <begin position="158"/>
        <end position="179"/>
    </location>
</feature>
<organism evidence="2 3">
    <name type="scientific">Clostridium ljungdahlii</name>
    <dbReference type="NCBI Taxonomy" id="1538"/>
    <lineage>
        <taxon>Bacteria</taxon>
        <taxon>Bacillati</taxon>
        <taxon>Bacillota</taxon>
        <taxon>Clostridia</taxon>
        <taxon>Eubacteriales</taxon>
        <taxon>Clostridiaceae</taxon>
        <taxon>Clostridium</taxon>
    </lineage>
</organism>
<evidence type="ECO:0000313" key="3">
    <source>
        <dbReference type="Proteomes" id="UP000077407"/>
    </source>
</evidence>
<name>A0A166QZQ5_9CLOT</name>
<keyword evidence="1" id="KW-1133">Transmembrane helix</keyword>
<sequence length="392" mass="44354">MIFPIIKNEIIKIFYRKKFLICSIILLLVAVFSVLAVNSENGERGLQKDKNMDQYYKDQKKLVKDKAKLTEIQQHIDSIDNMIKDYEFEKTHPLAWKDTLKKDIKLMENSDDSKMDDVRKEKRESGIAYKKYLLNNSIKPISDIKATGYVLFSDYSLILDYGMIVIFLVAVFMTVDSVSSEYAPPTLKLLLLRPVTKTKLLFGKFLACAISSSALVVIFNLIFFLFGEIVYGFDSFKYPVSIEPAFKHSSIQNMDLHKFISVIPGTSSIMPFYKFLIEFMILQIIFIIAATSFCILISTLIKNNAAAASIAILFGVAYTILSKIPALSDMSDIMPAFFIALGSSGSIITRRIVQDTGAYYINTLSASLIMIAWSILFLGLSTIIAEKREEYI</sequence>
<evidence type="ECO:0000256" key="1">
    <source>
        <dbReference type="SAM" id="Phobius"/>
    </source>
</evidence>
<feature type="transmembrane region" description="Helical" evidence="1">
    <location>
        <begin position="360"/>
        <end position="385"/>
    </location>
</feature>
<comment type="caution">
    <text evidence="2">The sequence shown here is derived from an EMBL/GenBank/DDBJ whole genome shotgun (WGS) entry which is preliminary data.</text>
</comment>
<dbReference type="Pfam" id="PF12679">
    <property type="entry name" value="ABC2_membrane_2"/>
    <property type="match status" value="1"/>
</dbReference>
<keyword evidence="1" id="KW-0812">Transmembrane</keyword>
<proteinExistence type="predicted"/>
<keyword evidence="1" id="KW-0472">Membrane</keyword>
<dbReference type="OrthoDB" id="2024038at2"/>
<dbReference type="PATRIC" id="fig|1538.10.peg.335"/>
<dbReference type="RefSeq" id="WP_082848416.1">
    <property type="nucleotide sequence ID" value="NZ_LITT01000011.1"/>
</dbReference>
<dbReference type="PANTHER" id="PTHR37305:SF1">
    <property type="entry name" value="MEMBRANE PROTEIN"/>
    <property type="match status" value="1"/>
</dbReference>
<feature type="transmembrane region" description="Helical" evidence="1">
    <location>
        <begin position="275"/>
        <end position="297"/>
    </location>
</feature>
<protein>
    <submittedName>
        <fullName evidence="2">ABC-2 family transporter protein</fullName>
    </submittedName>
</protein>
<dbReference type="PANTHER" id="PTHR37305">
    <property type="entry name" value="INTEGRAL MEMBRANE PROTEIN-RELATED"/>
    <property type="match status" value="1"/>
</dbReference>
<accession>A0A166QZQ5</accession>
<feature type="transmembrane region" description="Helical" evidence="1">
    <location>
        <begin position="333"/>
        <end position="353"/>
    </location>
</feature>